<evidence type="ECO:0008006" key="11">
    <source>
        <dbReference type="Google" id="ProtNLM"/>
    </source>
</evidence>
<keyword evidence="3" id="KW-0547">Nucleotide-binding</keyword>
<sequence>MKENGMDNGVDKWIDKGGSHSDHHNNNNESLMKKAMLNNEQIDRTQDIDNAKEMLRKISSESSSRRSSLLNKDTSLVNGNSGNGGGTGINATRGSSKSSNTHFQYASTAYGVRMLSKDISNTKVELDVENLMIVTKLNDVSLYFLTRELVEWVLVHFPRVTVYVDSELKNSKKFAAGELCEDSKCRESRIKYWTKDFIREHDVFFDLVVTLGGDGTVLFVSSIFQRHVPPIMSFSLGSLGFLTNFKFEHFREDLPRIMNHKIKTNLRLRLECTVYRRHRPEVDPHTGKKICVVEKLSTHHILNEVTIDRGPSPFLSMLELYGDGSLMTVAQADGLIAATPTGSTAYSLSAGGSLVCPTVNAIALTPICPHALSFRPIILPESINLKVKVSMKSRAPAWAAFDGKDRIELQKGDFITICASPYAFPTVEASPDEFINSISRQLNWNVREQQKSFTHILSQKNQEKYAHEANKVKSQTEPLEVMRDKQPVEIHAPKANGTESESDDESDDESENCEACKLKPSSIAKPSQARFSV</sequence>
<evidence type="ECO:0000256" key="5">
    <source>
        <dbReference type="ARBA" id="ARBA00022840"/>
    </source>
</evidence>
<dbReference type="GO" id="GO:0005524">
    <property type="term" value="F:ATP binding"/>
    <property type="evidence" value="ECO:0007669"/>
    <property type="project" value="UniProtKB-KW"/>
</dbReference>
<feature type="region of interest" description="Disordered" evidence="8">
    <location>
        <begin position="1"/>
        <end position="28"/>
    </location>
</feature>
<organism evidence="9 10">
    <name type="scientific">Saccharomyces uvarum</name>
    <name type="common">Yeast</name>
    <name type="synonym">Saccharomyces bayanus var. uvarum</name>
    <dbReference type="NCBI Taxonomy" id="230603"/>
    <lineage>
        <taxon>Eukaryota</taxon>
        <taxon>Fungi</taxon>
        <taxon>Dikarya</taxon>
        <taxon>Ascomycota</taxon>
        <taxon>Saccharomycotina</taxon>
        <taxon>Saccharomycetes</taxon>
        <taxon>Saccharomycetales</taxon>
        <taxon>Saccharomycetaceae</taxon>
        <taxon>Saccharomyces</taxon>
    </lineage>
</organism>
<evidence type="ECO:0000256" key="8">
    <source>
        <dbReference type="SAM" id="MobiDB-lite"/>
    </source>
</evidence>
<dbReference type="Gene3D" id="2.60.200.30">
    <property type="entry name" value="Probable inorganic polyphosphate/atp-NAD kinase, domain 2"/>
    <property type="match status" value="1"/>
</dbReference>
<dbReference type="Proteomes" id="UP001162090">
    <property type="component" value="Chromosome 10"/>
</dbReference>
<dbReference type="Pfam" id="PF01513">
    <property type="entry name" value="NAD_kinase"/>
    <property type="match status" value="1"/>
</dbReference>
<feature type="region of interest" description="Disordered" evidence="8">
    <location>
        <begin position="58"/>
        <end position="100"/>
    </location>
</feature>
<feature type="compositionally biased region" description="Acidic residues" evidence="8">
    <location>
        <begin position="500"/>
        <end position="512"/>
    </location>
</feature>
<keyword evidence="7" id="KW-0520">NAD</keyword>
<evidence type="ECO:0000256" key="1">
    <source>
        <dbReference type="ARBA" id="ARBA00010995"/>
    </source>
</evidence>
<dbReference type="InterPro" id="IPR017438">
    <property type="entry name" value="ATP-NAD_kinase_N"/>
</dbReference>
<dbReference type="FunFam" id="2.60.200.30:FF:000009">
    <property type="entry name" value="Poly(P)/ATP NAD kinase"/>
    <property type="match status" value="1"/>
</dbReference>
<protein>
    <recommendedName>
        <fullName evidence="11">NAD(+) kinase</fullName>
    </recommendedName>
</protein>
<dbReference type="GO" id="GO:0003951">
    <property type="term" value="F:NAD+ kinase activity"/>
    <property type="evidence" value="ECO:0007669"/>
    <property type="project" value="InterPro"/>
</dbReference>
<feature type="compositionally biased region" description="Basic and acidic residues" evidence="8">
    <location>
        <begin position="1"/>
        <end position="26"/>
    </location>
</feature>
<keyword evidence="2" id="KW-0808">Transferase</keyword>
<dbReference type="PANTHER" id="PTHR20275">
    <property type="entry name" value="NAD KINASE"/>
    <property type="match status" value="1"/>
</dbReference>
<dbReference type="InterPro" id="IPR017437">
    <property type="entry name" value="ATP-NAD_kinase_PpnK-typ_C"/>
</dbReference>
<evidence type="ECO:0000256" key="6">
    <source>
        <dbReference type="ARBA" id="ARBA00022857"/>
    </source>
</evidence>
<dbReference type="GO" id="GO:0006741">
    <property type="term" value="P:NADP+ biosynthetic process"/>
    <property type="evidence" value="ECO:0007669"/>
    <property type="project" value="InterPro"/>
</dbReference>
<dbReference type="HAMAP" id="MF_00361">
    <property type="entry name" value="NAD_kinase"/>
    <property type="match status" value="1"/>
</dbReference>
<evidence type="ECO:0000256" key="3">
    <source>
        <dbReference type="ARBA" id="ARBA00022741"/>
    </source>
</evidence>
<feature type="compositionally biased region" description="Basic and acidic residues" evidence="8">
    <location>
        <begin position="480"/>
        <end position="492"/>
    </location>
</feature>
<evidence type="ECO:0000313" key="9">
    <source>
        <dbReference type="EMBL" id="CAI4044210.1"/>
    </source>
</evidence>
<evidence type="ECO:0000313" key="10">
    <source>
        <dbReference type="Proteomes" id="UP001162090"/>
    </source>
</evidence>
<comment type="similarity">
    <text evidence="1">Belongs to the NAD kinase family.</text>
</comment>
<feature type="region of interest" description="Disordered" evidence="8">
    <location>
        <begin position="464"/>
        <end position="519"/>
    </location>
</feature>
<name>A0AA35J2G3_SACUV</name>
<dbReference type="GO" id="GO:0019674">
    <property type="term" value="P:NAD+ metabolic process"/>
    <property type="evidence" value="ECO:0007669"/>
    <property type="project" value="InterPro"/>
</dbReference>
<dbReference type="InterPro" id="IPR002504">
    <property type="entry name" value="NADK"/>
</dbReference>
<dbReference type="EMBL" id="OX365921">
    <property type="protein sequence ID" value="CAI4044210.1"/>
    <property type="molecule type" value="Genomic_DNA"/>
</dbReference>
<reference evidence="9" key="1">
    <citation type="submission" date="2022-10" db="EMBL/GenBank/DDBJ databases">
        <authorList>
            <person name="Byrne P K."/>
        </authorList>
    </citation>
    <scope>NUCLEOTIDE SEQUENCE</scope>
    <source>
        <strain evidence="9">CBS7001</strain>
    </source>
</reference>
<gene>
    <name evidence="9" type="primary">SUVC10G1150</name>
    <name evidence="9" type="ORF">SUVC_10G1150</name>
</gene>
<dbReference type="Pfam" id="PF20143">
    <property type="entry name" value="NAD_kinase_C"/>
    <property type="match status" value="1"/>
</dbReference>
<dbReference type="AlphaFoldDB" id="A0AA35J2G3"/>
<accession>A0AA35J2G3</accession>
<evidence type="ECO:0000256" key="2">
    <source>
        <dbReference type="ARBA" id="ARBA00022679"/>
    </source>
</evidence>
<keyword evidence="4" id="KW-0418">Kinase</keyword>
<evidence type="ECO:0000256" key="4">
    <source>
        <dbReference type="ARBA" id="ARBA00022777"/>
    </source>
</evidence>
<dbReference type="InterPro" id="IPR016064">
    <property type="entry name" value="NAD/diacylglycerol_kinase_sf"/>
</dbReference>
<dbReference type="Gene3D" id="3.40.50.10330">
    <property type="entry name" value="Probable inorganic polyphosphate/atp-NAD kinase, domain 1"/>
    <property type="match status" value="1"/>
</dbReference>
<dbReference type="SUPFAM" id="SSF111331">
    <property type="entry name" value="NAD kinase/diacylglycerol kinase-like"/>
    <property type="match status" value="1"/>
</dbReference>
<keyword evidence="5" id="KW-0067">ATP-binding</keyword>
<evidence type="ECO:0000256" key="7">
    <source>
        <dbReference type="ARBA" id="ARBA00023027"/>
    </source>
</evidence>
<proteinExistence type="inferred from homology"/>
<dbReference type="PANTHER" id="PTHR20275:SF0">
    <property type="entry name" value="NAD KINASE"/>
    <property type="match status" value="1"/>
</dbReference>
<dbReference type="FunFam" id="3.40.50.10330:FF:000025">
    <property type="entry name" value="NAD+ kinase Utr1"/>
    <property type="match status" value="1"/>
</dbReference>
<keyword evidence="6" id="KW-0521">NADP</keyword>